<evidence type="ECO:0000256" key="1">
    <source>
        <dbReference type="ARBA" id="ARBA00022723"/>
    </source>
</evidence>
<evidence type="ECO:0000313" key="4">
    <source>
        <dbReference type="Proteomes" id="UP000199529"/>
    </source>
</evidence>
<dbReference type="SUPFAM" id="SSF52821">
    <property type="entry name" value="Rhodanese/Cell cycle control phosphatase"/>
    <property type="match status" value="2"/>
</dbReference>
<evidence type="ECO:0000259" key="2">
    <source>
        <dbReference type="PROSITE" id="PS50206"/>
    </source>
</evidence>
<dbReference type="SMART" id="SM00849">
    <property type="entry name" value="Lactamase_B"/>
    <property type="match status" value="1"/>
</dbReference>
<dbReference type="CDD" id="cd07724">
    <property type="entry name" value="POD-like_MBL-fold"/>
    <property type="match status" value="1"/>
</dbReference>
<dbReference type="GO" id="GO:0046872">
    <property type="term" value="F:metal ion binding"/>
    <property type="evidence" value="ECO:0007669"/>
    <property type="project" value="UniProtKB-KW"/>
</dbReference>
<dbReference type="STRING" id="418495.SAMN05216215_100713"/>
<dbReference type="GO" id="GO:0006749">
    <property type="term" value="P:glutathione metabolic process"/>
    <property type="evidence" value="ECO:0007669"/>
    <property type="project" value="InterPro"/>
</dbReference>
<dbReference type="EMBL" id="FNOK01000007">
    <property type="protein sequence ID" value="SDX03641.1"/>
    <property type="molecule type" value="Genomic_DNA"/>
</dbReference>
<dbReference type="Gene3D" id="3.60.15.10">
    <property type="entry name" value="Ribonuclease Z/Hydroxyacylglutathione hydrolase-like"/>
    <property type="match status" value="1"/>
</dbReference>
<dbReference type="AlphaFoldDB" id="A0A1H2YF54"/>
<sequence>MVAVEVIETSSLGDRSYLVTEGAVAAVVDPQRDVDRMLSVAGRRGVRITHVLETHVHDDYLSGGLELCRLTGAEYGVSASDVVSFARRPLAEGDVVAVSPRLRLRVLATPGHTFHHLSYVLEEPGGVVGVFTGGSLLFGSTGRTDLLGQQHSEELARQQHASVRKLAEVLPDDAAIWPTHGFGGYCSAGAVSGGSATVGQQKKVNAAFRLGEDDFVDHALSALDAFPAYFAQMGARNAAGPEPVDLREPARVRPAELARRLRVGDWVVDLRSRRAFSHAHLAGTINLGLDGPLATWLGWLPDRGAPLTLVGDSREQVAAAQRELARIGIDRPMAAVGHPHELAADASLVRNLPSATFDDLAEAGPGTVVLDVRMRREWRACHLKNAVHIPLFELRDRMHELADGVVWAHCSAGYRAAAAASLLARAGREVVLVDEEFAAAHRAGLPLVSDR</sequence>
<dbReference type="SUPFAM" id="SSF56281">
    <property type="entry name" value="Metallo-hydrolase/oxidoreductase"/>
    <property type="match status" value="1"/>
</dbReference>
<dbReference type="Proteomes" id="UP000199529">
    <property type="component" value="Unassembled WGS sequence"/>
</dbReference>
<dbReference type="PANTHER" id="PTHR43084:SF1">
    <property type="entry name" value="PERSULFIDE DIOXYGENASE ETHE1, MITOCHONDRIAL"/>
    <property type="match status" value="1"/>
</dbReference>
<keyword evidence="4" id="KW-1185">Reference proteome</keyword>
<protein>
    <submittedName>
        <fullName evidence="3">Glyoxylase, beta-lactamase superfamily II</fullName>
    </submittedName>
</protein>
<dbReference type="GO" id="GO:0050313">
    <property type="term" value="F:sulfur dioxygenase activity"/>
    <property type="evidence" value="ECO:0007669"/>
    <property type="project" value="InterPro"/>
</dbReference>
<dbReference type="InterPro" id="IPR051682">
    <property type="entry name" value="Mito_Persulfide_Diox"/>
</dbReference>
<dbReference type="Gene3D" id="3.40.250.10">
    <property type="entry name" value="Rhodanese-like domain"/>
    <property type="match status" value="2"/>
</dbReference>
<dbReference type="InterPro" id="IPR001763">
    <property type="entry name" value="Rhodanese-like_dom"/>
</dbReference>
<organism evidence="3 4">
    <name type="scientific">Saccharopolyspora shandongensis</name>
    <dbReference type="NCBI Taxonomy" id="418495"/>
    <lineage>
        <taxon>Bacteria</taxon>
        <taxon>Bacillati</taxon>
        <taxon>Actinomycetota</taxon>
        <taxon>Actinomycetes</taxon>
        <taxon>Pseudonocardiales</taxon>
        <taxon>Pseudonocardiaceae</taxon>
        <taxon>Saccharopolyspora</taxon>
    </lineage>
</organism>
<accession>A0A1H2YF54</accession>
<dbReference type="InterPro" id="IPR036866">
    <property type="entry name" value="RibonucZ/Hydroxyglut_hydro"/>
</dbReference>
<dbReference type="OrthoDB" id="3196337at2"/>
<reference evidence="4" key="1">
    <citation type="submission" date="2016-10" db="EMBL/GenBank/DDBJ databases">
        <authorList>
            <person name="Varghese N."/>
            <person name="Submissions S."/>
        </authorList>
    </citation>
    <scope>NUCLEOTIDE SEQUENCE [LARGE SCALE GENOMIC DNA]</scope>
    <source>
        <strain evidence="4">CGMCC 4.3530</strain>
    </source>
</reference>
<dbReference type="PROSITE" id="PS50206">
    <property type="entry name" value="RHODANESE_3"/>
    <property type="match status" value="1"/>
</dbReference>
<dbReference type="InterPro" id="IPR044528">
    <property type="entry name" value="POD-like_MBL-fold"/>
</dbReference>
<feature type="domain" description="Rhodanese" evidence="2">
    <location>
        <begin position="363"/>
        <end position="449"/>
    </location>
</feature>
<dbReference type="Pfam" id="PF00581">
    <property type="entry name" value="Rhodanese"/>
    <property type="match status" value="1"/>
</dbReference>
<dbReference type="GO" id="GO:0070813">
    <property type="term" value="P:hydrogen sulfide metabolic process"/>
    <property type="evidence" value="ECO:0007669"/>
    <property type="project" value="TreeGrafter"/>
</dbReference>
<dbReference type="InterPro" id="IPR036873">
    <property type="entry name" value="Rhodanese-like_dom_sf"/>
</dbReference>
<dbReference type="Pfam" id="PF00753">
    <property type="entry name" value="Lactamase_B"/>
    <property type="match status" value="1"/>
</dbReference>
<dbReference type="RefSeq" id="WP_093263797.1">
    <property type="nucleotide sequence ID" value="NZ_FNOK01000007.1"/>
</dbReference>
<keyword evidence="1" id="KW-0479">Metal-binding</keyword>
<proteinExistence type="predicted"/>
<dbReference type="SMART" id="SM00450">
    <property type="entry name" value="RHOD"/>
    <property type="match status" value="1"/>
</dbReference>
<dbReference type="PANTHER" id="PTHR43084">
    <property type="entry name" value="PERSULFIDE DIOXYGENASE ETHE1"/>
    <property type="match status" value="1"/>
</dbReference>
<gene>
    <name evidence="3" type="ORF">SAMN05216215_100713</name>
</gene>
<evidence type="ECO:0000313" key="3">
    <source>
        <dbReference type="EMBL" id="SDX03641.1"/>
    </source>
</evidence>
<name>A0A1H2YF54_9PSEU</name>
<dbReference type="InterPro" id="IPR001279">
    <property type="entry name" value="Metallo-B-lactamas"/>
</dbReference>